<evidence type="ECO:0000259" key="10">
    <source>
        <dbReference type="Pfam" id="PF01179"/>
    </source>
</evidence>
<feature type="domain" description="Copper amine oxidase N2-terminal" evidence="11">
    <location>
        <begin position="87"/>
        <end position="164"/>
    </location>
</feature>
<evidence type="ECO:0000313" key="14">
    <source>
        <dbReference type="Proteomes" id="UP001521116"/>
    </source>
</evidence>
<comment type="caution">
    <text evidence="13">The sequence shown here is derived from an EMBL/GenBank/DDBJ whole genome shotgun (WGS) entry which is preliminary data.</text>
</comment>
<accession>A0ABR3TCG7</accession>
<dbReference type="InterPro" id="IPR000269">
    <property type="entry name" value="Cu_amine_oxidase"/>
</dbReference>
<evidence type="ECO:0000256" key="9">
    <source>
        <dbReference type="SAM" id="SignalP"/>
    </source>
</evidence>
<feature type="domain" description="Copper amine oxidase catalytic" evidence="10">
    <location>
        <begin position="340"/>
        <end position="739"/>
    </location>
</feature>
<comment type="cofactor">
    <cofactor evidence="7">
        <name>Cu cation</name>
        <dbReference type="ChEBI" id="CHEBI:23378"/>
    </cofactor>
    <text evidence="7">Contains 1 topaquinone per subunit.</text>
</comment>
<comment type="similarity">
    <text evidence="2 7">Belongs to the copper/topaquinone oxidase family.</text>
</comment>
<keyword evidence="14" id="KW-1185">Reference proteome</keyword>
<keyword evidence="9" id="KW-0732">Signal</keyword>
<keyword evidence="4 7" id="KW-0801">TPQ</keyword>
<dbReference type="InterPro" id="IPR015328">
    <property type="entry name" value="DUF1965"/>
</dbReference>
<dbReference type="InterPro" id="IPR015800">
    <property type="entry name" value="Cu_amine_oxidase_N2"/>
</dbReference>
<dbReference type="InterPro" id="IPR036460">
    <property type="entry name" value="Cu_amine_oxidase_C_sf"/>
</dbReference>
<dbReference type="PANTHER" id="PTHR10638:SF20">
    <property type="entry name" value="AMINE OXIDASE"/>
    <property type="match status" value="1"/>
</dbReference>
<evidence type="ECO:0000256" key="3">
    <source>
        <dbReference type="ARBA" id="ARBA00022723"/>
    </source>
</evidence>
<dbReference type="Pfam" id="PF09248">
    <property type="entry name" value="DUF1965"/>
    <property type="match status" value="1"/>
</dbReference>
<evidence type="ECO:0000259" key="12">
    <source>
        <dbReference type="Pfam" id="PF09248"/>
    </source>
</evidence>
<gene>
    <name evidence="13" type="ORF">SLS56_000861</name>
</gene>
<comment type="cofactor">
    <cofactor evidence="1">
        <name>Cu cation</name>
        <dbReference type="ChEBI" id="CHEBI:23378"/>
    </cofactor>
</comment>
<dbReference type="InterPro" id="IPR015798">
    <property type="entry name" value="Cu_amine_oxidase_C"/>
</dbReference>
<dbReference type="Pfam" id="PF02727">
    <property type="entry name" value="Cu_amine_oxidN2"/>
    <property type="match status" value="1"/>
</dbReference>
<dbReference type="PANTHER" id="PTHR10638">
    <property type="entry name" value="COPPER AMINE OXIDASE"/>
    <property type="match status" value="1"/>
</dbReference>
<evidence type="ECO:0000259" key="11">
    <source>
        <dbReference type="Pfam" id="PF02727"/>
    </source>
</evidence>
<dbReference type="Proteomes" id="UP001521116">
    <property type="component" value="Unassembled WGS sequence"/>
</dbReference>
<proteinExistence type="inferred from homology"/>
<evidence type="ECO:0000256" key="2">
    <source>
        <dbReference type="ARBA" id="ARBA00007983"/>
    </source>
</evidence>
<dbReference type="Gene3D" id="3.10.450.40">
    <property type="match status" value="2"/>
</dbReference>
<evidence type="ECO:0000256" key="8">
    <source>
        <dbReference type="SAM" id="MobiDB-lite"/>
    </source>
</evidence>
<evidence type="ECO:0000313" key="13">
    <source>
        <dbReference type="EMBL" id="KAL1637202.1"/>
    </source>
</evidence>
<dbReference type="InterPro" id="IPR016182">
    <property type="entry name" value="Cu_amine_oxidase_N-reg"/>
</dbReference>
<keyword evidence="6 7" id="KW-0186">Copper</keyword>
<feature type="signal peptide" evidence="9">
    <location>
        <begin position="1"/>
        <end position="27"/>
    </location>
</feature>
<keyword evidence="3 7" id="KW-0479">Metal-binding</keyword>
<dbReference type="EMBL" id="JAJVDC020000004">
    <property type="protein sequence ID" value="KAL1637202.1"/>
    <property type="molecule type" value="Genomic_DNA"/>
</dbReference>
<organism evidence="13 14">
    <name type="scientific">Neofusicoccum ribis</name>
    <dbReference type="NCBI Taxonomy" id="45134"/>
    <lineage>
        <taxon>Eukaryota</taxon>
        <taxon>Fungi</taxon>
        <taxon>Dikarya</taxon>
        <taxon>Ascomycota</taxon>
        <taxon>Pezizomycotina</taxon>
        <taxon>Dothideomycetes</taxon>
        <taxon>Dothideomycetes incertae sedis</taxon>
        <taxon>Botryosphaeriales</taxon>
        <taxon>Botryosphaeriaceae</taxon>
        <taxon>Neofusicoccum</taxon>
    </lineage>
</organism>
<keyword evidence="5 7" id="KW-0560">Oxidoreductase</keyword>
<dbReference type="Gene3D" id="2.70.98.20">
    <property type="entry name" value="Copper amine oxidase, catalytic domain"/>
    <property type="match status" value="1"/>
</dbReference>
<dbReference type="SUPFAM" id="SSF49998">
    <property type="entry name" value="Amine oxidase catalytic domain"/>
    <property type="match status" value="1"/>
</dbReference>
<feature type="compositionally biased region" description="Basic residues" evidence="8">
    <location>
        <begin position="39"/>
        <end position="54"/>
    </location>
</feature>
<evidence type="ECO:0000256" key="7">
    <source>
        <dbReference type="RuleBase" id="RU000672"/>
    </source>
</evidence>
<dbReference type="EC" id="1.4.3.-" evidence="7"/>
<evidence type="ECO:0000256" key="4">
    <source>
        <dbReference type="ARBA" id="ARBA00022772"/>
    </source>
</evidence>
<comment type="PTM">
    <text evidence="7">Topaquinone (TPQ) is generated by copper-dependent autoxidation of a specific tyrosyl residue.</text>
</comment>
<evidence type="ECO:0000256" key="1">
    <source>
        <dbReference type="ARBA" id="ARBA00001935"/>
    </source>
</evidence>
<evidence type="ECO:0000256" key="6">
    <source>
        <dbReference type="ARBA" id="ARBA00023008"/>
    </source>
</evidence>
<feature type="chain" id="PRO_5045084175" description="Amine oxidase" evidence="9">
    <location>
        <begin position="28"/>
        <end position="806"/>
    </location>
</feature>
<dbReference type="SUPFAM" id="SSF54416">
    <property type="entry name" value="Amine oxidase N-terminal region"/>
    <property type="match status" value="2"/>
</dbReference>
<dbReference type="PRINTS" id="PR00766">
    <property type="entry name" value="CUDAOXIDASE"/>
</dbReference>
<feature type="region of interest" description="Disordered" evidence="8">
    <location>
        <begin position="30"/>
        <end position="59"/>
    </location>
</feature>
<evidence type="ECO:0000256" key="5">
    <source>
        <dbReference type="ARBA" id="ARBA00023002"/>
    </source>
</evidence>
<feature type="domain" description="DUF1965" evidence="12">
    <location>
        <begin position="260"/>
        <end position="327"/>
    </location>
</feature>
<dbReference type="Pfam" id="PF01179">
    <property type="entry name" value="Cu_amine_oxid"/>
    <property type="match status" value="1"/>
</dbReference>
<reference evidence="13 14" key="1">
    <citation type="submission" date="2024-02" db="EMBL/GenBank/DDBJ databases">
        <title>De novo assembly and annotation of 12 fungi associated with fruit tree decline syndrome in Ontario, Canada.</title>
        <authorList>
            <person name="Sulman M."/>
            <person name="Ellouze W."/>
            <person name="Ilyukhin E."/>
        </authorList>
    </citation>
    <scope>NUCLEOTIDE SEQUENCE [LARGE SCALE GENOMIC DNA]</scope>
    <source>
        <strain evidence="13 14">M1-105</strain>
    </source>
</reference>
<sequence length="806" mass="90194">MKTSFSGLASSLAVLSLLGSHLGLVSSRPMPKSNSAFMRKNHNHRGGAHHRMKRQTTGSSCASSVAQSIAAPKSNIWAGLTDPEAAAVTAWLFDQSSLNLTVSDKAGEWDNSIVLVELMIPNKTDSLAYIDNGAAAPQRYAHVVLDNRATENPYYEDLLVGPLPIKNGTTHYEPLDYPFTRKSAGRIRNLDADYDSIYTNWVLNITASITDITQELWGGTVLGKDDDVADVWEQDPLWQDDGIIHWYQFWGYATDNFDEETLLPLGLYFSGNITGRDPSLWTFEGWLYNNEFYTTTEEFRTAFSSPGFEKLKPNVGGPWAATDQQGEVPELDTLSPPVPVAPMGSRYFVDEAERYVKWMDFEFYIAFTRDTGMSIFDIKYKGERIIYELGLQEALAHYAGNDPIQSGTAYLDSFYGFGPYSFQLVPGYDCPAYATYLNSTYYTDETTHTHVDSICLFESTADYPIQRHSTRGYVSVTKNVFFTVRNICTIGNYDYMFSYSFYMDGSLHVEVRASGYIQSAYWAHNGDYGFQIHDALSGSMHDHVLNFKLDMDVLGTDNTLTTTTLVPTAEVYPWSKGKARNTMKLARSMVASEDDGKLMWPANGATEYTVANLNATNAYGEPRGYRIMPSSGTIHLTVEDSSNLANAANWAGHDLFVTRQKDTEPRSAHPRNTQDVHDPLVDFDAFFDGEPLVQEDLVIWFNLGMHHVPHTGDLPNTVFTTAHSGLHILPLNYLPGDPSRQTVNMVRIDYDGGNTTHVESFGQTQPTCDLHLASTEPNLYAYTGDVVIRKFPFDPNEPYYETDSIV</sequence>
<protein>
    <recommendedName>
        <fullName evidence="7">Amine oxidase</fullName>
        <ecNumber evidence="7">1.4.3.-</ecNumber>
    </recommendedName>
</protein>
<name>A0ABR3TCG7_9PEZI</name>